<dbReference type="Gene3D" id="3.30.70.330">
    <property type="match status" value="1"/>
</dbReference>
<evidence type="ECO:0000256" key="1">
    <source>
        <dbReference type="ARBA" id="ARBA00022884"/>
    </source>
</evidence>
<evidence type="ECO:0000313" key="6">
    <source>
        <dbReference type="Proteomes" id="UP000694388"/>
    </source>
</evidence>
<evidence type="ECO:0000259" key="4">
    <source>
        <dbReference type="PROSITE" id="PS50102"/>
    </source>
</evidence>
<dbReference type="PROSITE" id="PS50102">
    <property type="entry name" value="RRM"/>
    <property type="match status" value="1"/>
</dbReference>
<evidence type="ECO:0000313" key="5">
    <source>
        <dbReference type="Ensembl" id="ENSEBUP00000001320.1"/>
    </source>
</evidence>
<dbReference type="GO" id="GO:0016973">
    <property type="term" value="P:poly(A)+ mRNA export from nucleus"/>
    <property type="evidence" value="ECO:0007669"/>
    <property type="project" value="TreeGrafter"/>
</dbReference>
<dbReference type="InterPro" id="IPR051229">
    <property type="entry name" value="ALYREF_mRNA_export"/>
</dbReference>
<dbReference type="PANTHER" id="PTHR19965">
    <property type="entry name" value="RNA AND EXPORT FACTOR BINDING PROTEIN"/>
    <property type="match status" value="1"/>
</dbReference>
<keyword evidence="6" id="KW-1185">Reference proteome</keyword>
<reference evidence="5" key="1">
    <citation type="submission" date="2025-08" db="UniProtKB">
        <authorList>
            <consortium name="Ensembl"/>
        </authorList>
    </citation>
    <scope>IDENTIFICATION</scope>
</reference>
<evidence type="ECO:0000256" key="2">
    <source>
        <dbReference type="PROSITE-ProRule" id="PRU00176"/>
    </source>
</evidence>
<keyword evidence="1 2" id="KW-0694">RNA-binding</keyword>
<sequence>MRNRSSCAFEMKSDFCGGGTAIPECTANVKMADCSLDEVIRKRGLSVRRRIGPMALGTAVKSRLGDTNPGRFAAGGMRSSTFDARMKLSGGDARLAPMRDAREKLRSRGVRPASGMNPTKGPADARYKLHARRSDGVQAPILKVTRPNPVADSLPRFKEFKSPGLTVHPMPVFGHGVGLTKTIRSSSSSSQDLKRTPGMSIVVSGKITQPGIDEEKEESLGFDNGMQITAVNDFAHKKALKLRKVVENKSLTKRHGRTDNTSACVPPPAAHPGPLKIALPQEIPSPTALSQMPQMSSPLEGVKLTVTNLHPVVTEEDIVELFSVYGALKRAKLMQPGAAEVVYVRKDDAVTAFEKYNNRFLDGQPMKCHLHEPAQAKQQSNVPSVIKRLSDKPSALAKQTPWKDCNKSRTSVRPYTEVDPDIIQKALFNSASTMQTSRPTAFRIKI</sequence>
<dbReference type="AlphaFoldDB" id="A0A8C4N2R1"/>
<dbReference type="SUPFAM" id="SSF54928">
    <property type="entry name" value="RNA-binding domain, RBD"/>
    <property type="match status" value="1"/>
</dbReference>
<dbReference type="OMA" id="SNKRMMD"/>
<dbReference type="Proteomes" id="UP000694388">
    <property type="component" value="Unplaced"/>
</dbReference>
<reference evidence="5" key="2">
    <citation type="submission" date="2025-09" db="UniProtKB">
        <authorList>
            <consortium name="Ensembl"/>
        </authorList>
    </citation>
    <scope>IDENTIFICATION</scope>
</reference>
<protein>
    <submittedName>
        <fullName evidence="5">Polymerase (DNA-directed), delta interacting protein 3</fullName>
    </submittedName>
</protein>
<dbReference type="SMART" id="SM00360">
    <property type="entry name" value="RRM"/>
    <property type="match status" value="1"/>
</dbReference>
<dbReference type="InterPro" id="IPR035979">
    <property type="entry name" value="RBD_domain_sf"/>
</dbReference>
<dbReference type="Pfam" id="PF00076">
    <property type="entry name" value="RRM_1"/>
    <property type="match status" value="1"/>
</dbReference>
<dbReference type="CDD" id="cd12681">
    <property type="entry name" value="RRM_SKAR"/>
    <property type="match status" value="1"/>
</dbReference>
<dbReference type="Ensembl" id="ENSEBUT00000001643.1">
    <property type="protein sequence ID" value="ENSEBUP00000001320.1"/>
    <property type="gene ID" value="ENSEBUG00000001181.1"/>
</dbReference>
<dbReference type="InterPro" id="IPR012677">
    <property type="entry name" value="Nucleotide-bd_a/b_plait_sf"/>
</dbReference>
<name>A0A8C4N2R1_EPTBU</name>
<dbReference type="GO" id="GO:0003729">
    <property type="term" value="F:mRNA binding"/>
    <property type="evidence" value="ECO:0007669"/>
    <property type="project" value="TreeGrafter"/>
</dbReference>
<dbReference type="InterPro" id="IPR034784">
    <property type="entry name" value="PDIP3_RRM"/>
</dbReference>
<evidence type="ECO:0000256" key="3">
    <source>
        <dbReference type="SAM" id="MobiDB-lite"/>
    </source>
</evidence>
<proteinExistence type="predicted"/>
<feature type="region of interest" description="Disordered" evidence="3">
    <location>
        <begin position="104"/>
        <end position="123"/>
    </location>
</feature>
<dbReference type="PANTHER" id="PTHR19965:SF96">
    <property type="entry name" value="POLYMERASE DELTA-INTERACTING PROTEIN 3"/>
    <property type="match status" value="1"/>
</dbReference>
<dbReference type="GeneTree" id="ENSGT00390000018868"/>
<dbReference type="GO" id="GO:0016607">
    <property type="term" value="C:nuclear speck"/>
    <property type="evidence" value="ECO:0007669"/>
    <property type="project" value="TreeGrafter"/>
</dbReference>
<accession>A0A8C4N2R1</accession>
<feature type="domain" description="RRM" evidence="4">
    <location>
        <begin position="302"/>
        <end position="373"/>
    </location>
</feature>
<dbReference type="InterPro" id="IPR000504">
    <property type="entry name" value="RRM_dom"/>
</dbReference>
<organism evidence="5 6">
    <name type="scientific">Eptatretus burgeri</name>
    <name type="common">Inshore hagfish</name>
    <dbReference type="NCBI Taxonomy" id="7764"/>
    <lineage>
        <taxon>Eukaryota</taxon>
        <taxon>Metazoa</taxon>
        <taxon>Chordata</taxon>
        <taxon>Craniata</taxon>
        <taxon>Vertebrata</taxon>
        <taxon>Cyclostomata</taxon>
        <taxon>Myxini</taxon>
        <taxon>Myxiniformes</taxon>
        <taxon>Myxinidae</taxon>
        <taxon>Eptatretinae</taxon>
        <taxon>Eptatretus</taxon>
    </lineage>
</organism>